<dbReference type="PANTHER" id="PTHR33678">
    <property type="entry name" value="BLL1576 PROTEIN"/>
    <property type="match status" value="1"/>
</dbReference>
<organism evidence="9 10">
    <name type="scientific">Histidinibacterium lentulum</name>
    <dbReference type="NCBI Taxonomy" id="2480588"/>
    <lineage>
        <taxon>Bacteria</taxon>
        <taxon>Pseudomonadati</taxon>
        <taxon>Pseudomonadota</taxon>
        <taxon>Alphaproteobacteria</taxon>
        <taxon>Rhodobacterales</taxon>
        <taxon>Paracoccaceae</taxon>
        <taxon>Histidinibacterium</taxon>
    </lineage>
</organism>
<dbReference type="GO" id="GO:0015074">
    <property type="term" value="P:DNA integration"/>
    <property type="evidence" value="ECO:0007669"/>
    <property type="project" value="UniProtKB-KW"/>
</dbReference>
<dbReference type="CDD" id="cd00338">
    <property type="entry name" value="Ser_Recombinase"/>
    <property type="match status" value="1"/>
</dbReference>
<keyword evidence="10" id="KW-1185">Reference proteome</keyword>
<feature type="domain" description="Recombinase" evidence="8">
    <location>
        <begin position="168"/>
        <end position="284"/>
    </location>
</feature>
<dbReference type="Proteomes" id="UP000268016">
    <property type="component" value="Unassembled WGS sequence"/>
</dbReference>
<evidence type="ECO:0000256" key="3">
    <source>
        <dbReference type="ARBA" id="ARBA00023172"/>
    </source>
</evidence>
<keyword evidence="3" id="KW-0233">DNA recombination</keyword>
<dbReference type="AlphaFoldDB" id="A0A3N2QEK2"/>
<comment type="caution">
    <text evidence="9">The sequence shown here is derived from an EMBL/GenBank/DDBJ whole genome shotgun (WGS) entry which is preliminary data.</text>
</comment>
<dbReference type="Pfam" id="PF03050">
    <property type="entry name" value="DDE_Tnp_IS66"/>
    <property type="match status" value="1"/>
</dbReference>
<dbReference type="SMART" id="SM00857">
    <property type="entry name" value="Resolvase"/>
    <property type="match status" value="1"/>
</dbReference>
<dbReference type="Pfam" id="PF13817">
    <property type="entry name" value="DDE_Tnp_IS66_C"/>
    <property type="match status" value="1"/>
</dbReference>
<dbReference type="InterPro" id="IPR006119">
    <property type="entry name" value="Resolv_N"/>
</dbReference>
<dbReference type="PROSITE" id="PS51737">
    <property type="entry name" value="RECOMBINASE_DNA_BIND"/>
    <property type="match status" value="1"/>
</dbReference>
<feature type="active site" description="O-(5'-phospho-DNA)-serine intermediate" evidence="4 5">
    <location>
        <position position="20"/>
    </location>
</feature>
<dbReference type="Gene3D" id="3.90.1750.20">
    <property type="entry name" value="Putative Large Serine Recombinase, Chain B, Domain 2"/>
    <property type="match status" value="1"/>
</dbReference>
<evidence type="ECO:0000256" key="2">
    <source>
        <dbReference type="ARBA" id="ARBA00023125"/>
    </source>
</evidence>
<accession>A0A3N2QEK2</accession>
<evidence type="ECO:0000313" key="9">
    <source>
        <dbReference type="EMBL" id="ROT93632.1"/>
    </source>
</evidence>
<evidence type="ECO:0000256" key="5">
    <source>
        <dbReference type="PROSITE-ProRule" id="PRU10137"/>
    </source>
</evidence>
<name>A0A3N2QEK2_9RHOB</name>
<evidence type="ECO:0000259" key="7">
    <source>
        <dbReference type="PROSITE" id="PS51736"/>
    </source>
</evidence>
<dbReference type="GO" id="GO:0000150">
    <property type="term" value="F:DNA strand exchange activity"/>
    <property type="evidence" value="ECO:0007669"/>
    <property type="project" value="InterPro"/>
</dbReference>
<dbReference type="Pfam" id="PF00239">
    <property type="entry name" value="Resolvase"/>
    <property type="match status" value="1"/>
</dbReference>
<dbReference type="InterPro" id="IPR011109">
    <property type="entry name" value="DNA_bind_recombinase_dom"/>
</dbReference>
<reference evidence="9 10" key="1">
    <citation type="submission" date="2018-10" db="EMBL/GenBank/DDBJ databases">
        <title>Histidinibacterium lentulum gen. nov., sp. nov., a marine bacterium from the culture broth of Picochlorum sp. 122.</title>
        <authorList>
            <person name="Wang G."/>
        </authorList>
    </citation>
    <scope>NUCLEOTIDE SEQUENCE [LARGE SCALE GENOMIC DNA]</scope>
    <source>
        <strain evidence="9 10">B17</strain>
    </source>
</reference>
<dbReference type="Gene3D" id="3.40.50.1390">
    <property type="entry name" value="Resolvase, N-terminal catalytic domain"/>
    <property type="match status" value="1"/>
</dbReference>
<keyword evidence="2" id="KW-0238">DNA-binding</keyword>
<dbReference type="OrthoDB" id="7277848at2"/>
<dbReference type="PROSITE" id="PS51736">
    <property type="entry name" value="RECOMBINASES_3"/>
    <property type="match status" value="1"/>
</dbReference>
<dbReference type="PANTHER" id="PTHR33678:SF1">
    <property type="entry name" value="BLL1576 PROTEIN"/>
    <property type="match status" value="1"/>
</dbReference>
<evidence type="ECO:0000256" key="4">
    <source>
        <dbReference type="PIRSR" id="PIRSR606118-50"/>
    </source>
</evidence>
<feature type="domain" description="Resolvase/invertase-type recombinase catalytic" evidence="7">
    <location>
        <begin position="12"/>
        <end position="161"/>
    </location>
</feature>
<dbReference type="InterPro" id="IPR004291">
    <property type="entry name" value="Transposase_IS66_central"/>
</dbReference>
<dbReference type="SUPFAM" id="SSF53041">
    <property type="entry name" value="Resolvase-like"/>
    <property type="match status" value="1"/>
</dbReference>
<keyword evidence="6" id="KW-0175">Coiled coil</keyword>
<dbReference type="PROSITE" id="PS00397">
    <property type="entry name" value="RECOMBINASES_1"/>
    <property type="match status" value="1"/>
</dbReference>
<dbReference type="InterPro" id="IPR038109">
    <property type="entry name" value="DNA_bind_recomb_sf"/>
</dbReference>
<evidence type="ECO:0000313" key="10">
    <source>
        <dbReference type="Proteomes" id="UP000268016"/>
    </source>
</evidence>
<dbReference type="InterPro" id="IPR039552">
    <property type="entry name" value="IS66_C"/>
</dbReference>
<evidence type="ECO:0000259" key="8">
    <source>
        <dbReference type="PROSITE" id="PS51737"/>
    </source>
</evidence>
<protein>
    <submittedName>
        <fullName evidence="9">IS66 family transposase</fullName>
    </submittedName>
</protein>
<evidence type="ECO:0000256" key="6">
    <source>
        <dbReference type="SAM" id="Coils"/>
    </source>
</evidence>
<keyword evidence="1" id="KW-0229">DNA integration</keyword>
<dbReference type="EMBL" id="RDRB01000018">
    <property type="protein sequence ID" value="ROT93632.1"/>
    <property type="molecule type" value="Genomic_DNA"/>
</dbReference>
<dbReference type="InterPro" id="IPR036162">
    <property type="entry name" value="Resolvase-like_N_sf"/>
</dbReference>
<sequence>MTNKNNDKEITQAVIYCRVSSTRQKTEGGGLDSQEHRCRQYAAAQGYNVEAVFPDDASGGGDFIKRPGMVALLSFLDAQPDKKYVVIFDDLKRFARDTEFHIKLRREFQTRGARIECLNFKLDDTPEGKFVETIFAAQGELEREQNRRQVIQKMKARVEKGYYVFHPPVGYRYAKDRVHGKLLFRDEPVASIVAEALEGYASGRFSSQVEVKRFLESKPDFPKSGANGYVHPSKVKDMLQRAVYAGYVDAPNWGVSLRKGHHEPLISFATYERVQAVLSGNVYAHARKDINEDFPLRGFVLCDDCGEPMTSCWSKGRNKHYPYYLCDTPSCASKRKSIPRADIEGGAEALLRSLQPAKQLYELVRAMFIDAWNMKLTQARQEQSTLAAQIKDIEGQIEALLDRIVDATSPSVIQAYEKRIDKLEREKIKLGEQAALKVPPKGRLEEFIEHALTFLGNPWKLYENGEFAFKRTVLKLAFAEPLRYSRDNGYRTAKTTFPFKVLADISTQKSGMVVRVLDRARRLEGLGKGVKEGRIWAYLRDDRPWSGTAPPGVAYFFSPDRKSVHPQGHLAEFCGVLQADAYTGFKALYEPDATGAVRIREAACWAHLRRDFHDVWTGTKSEIAREGLDRIGALYDIEREITGCSAEERRRVRQVRTRPLAEDFKAWAETQLGRVSGKSALAKAFRYALRRWPSFMLFLEDGRVAIDNNPAERAIKPVVIGRKNWLFAGADAGGETLAEAMTIIESAKLSGHDPEAYLADILARIGDHKINRLDDLLPWNWVPLTQEDKAVA</sequence>
<dbReference type="Pfam" id="PF07508">
    <property type="entry name" value="Recombinase"/>
    <property type="match status" value="1"/>
</dbReference>
<dbReference type="InterPro" id="IPR052344">
    <property type="entry name" value="Transposase-related"/>
</dbReference>
<dbReference type="InterPro" id="IPR025827">
    <property type="entry name" value="Zn_ribbon_recom_dom"/>
</dbReference>
<dbReference type="NCBIfam" id="NF033517">
    <property type="entry name" value="transpos_IS66"/>
    <property type="match status" value="1"/>
</dbReference>
<dbReference type="GO" id="GO:0003677">
    <property type="term" value="F:DNA binding"/>
    <property type="evidence" value="ECO:0007669"/>
    <property type="project" value="UniProtKB-KW"/>
</dbReference>
<proteinExistence type="predicted"/>
<feature type="coiled-coil region" evidence="6">
    <location>
        <begin position="376"/>
        <end position="433"/>
    </location>
</feature>
<dbReference type="InterPro" id="IPR006118">
    <property type="entry name" value="Recombinase_CS"/>
</dbReference>
<dbReference type="Pfam" id="PF13408">
    <property type="entry name" value="Zn_ribbon_recom"/>
    <property type="match status" value="1"/>
</dbReference>
<gene>
    <name evidence="9" type="ORF">EAT49_20800</name>
</gene>
<evidence type="ECO:0000256" key="1">
    <source>
        <dbReference type="ARBA" id="ARBA00022908"/>
    </source>
</evidence>